<dbReference type="InterPro" id="IPR047008">
    <property type="entry name" value="XRN1_SH3_sf"/>
</dbReference>
<protein>
    <recommendedName>
        <fullName evidence="1">5'-3' exoribonuclease 1 SH3-like domain-containing protein</fullName>
    </recommendedName>
</protein>
<dbReference type="Pfam" id="PF18129">
    <property type="entry name" value="SH3_12"/>
    <property type="match status" value="1"/>
</dbReference>
<evidence type="ECO:0000313" key="3">
    <source>
        <dbReference type="Proteomes" id="UP000037035"/>
    </source>
</evidence>
<dbReference type="STRING" id="27349.A0A0L6UPP6"/>
<dbReference type="EMBL" id="LAVV01009657">
    <property type="protein sequence ID" value="KNZ50222.1"/>
    <property type="molecule type" value="Genomic_DNA"/>
</dbReference>
<dbReference type="Proteomes" id="UP000037035">
    <property type="component" value="Unassembled WGS sequence"/>
</dbReference>
<dbReference type="AlphaFoldDB" id="A0A0L6UPP6"/>
<comment type="caution">
    <text evidence="2">The sequence shown here is derived from an EMBL/GenBank/DDBJ whole genome shotgun (WGS) entry which is preliminary data.</text>
</comment>
<dbReference type="InterPro" id="IPR041385">
    <property type="entry name" value="SH3_12"/>
</dbReference>
<gene>
    <name evidence="2" type="ORF">VP01_453g14</name>
</gene>
<organism evidence="2 3">
    <name type="scientific">Puccinia sorghi</name>
    <dbReference type="NCBI Taxonomy" id="27349"/>
    <lineage>
        <taxon>Eukaryota</taxon>
        <taxon>Fungi</taxon>
        <taxon>Dikarya</taxon>
        <taxon>Basidiomycota</taxon>
        <taxon>Pucciniomycotina</taxon>
        <taxon>Pucciniomycetes</taxon>
        <taxon>Pucciniales</taxon>
        <taxon>Pucciniaceae</taxon>
        <taxon>Puccinia</taxon>
    </lineage>
</organism>
<proteinExistence type="predicted"/>
<evidence type="ECO:0000259" key="1">
    <source>
        <dbReference type="Pfam" id="PF18129"/>
    </source>
</evidence>
<evidence type="ECO:0000313" key="2">
    <source>
        <dbReference type="EMBL" id="KNZ50222.1"/>
    </source>
</evidence>
<reference evidence="2 3" key="1">
    <citation type="submission" date="2015-08" db="EMBL/GenBank/DDBJ databases">
        <title>Next Generation Sequencing and Analysis of the Genome of Puccinia sorghi L Schw, the Causal Agent of Maize Common Rust.</title>
        <authorList>
            <person name="Rochi L."/>
            <person name="Burguener G."/>
            <person name="Darino M."/>
            <person name="Turjanski A."/>
            <person name="Kreff E."/>
            <person name="Dieguez M.J."/>
            <person name="Sacco F."/>
        </authorList>
    </citation>
    <scope>NUCLEOTIDE SEQUENCE [LARGE SCALE GENOMIC DNA]</scope>
    <source>
        <strain evidence="2 3">RO10H11247</strain>
    </source>
</reference>
<sequence>MIWRSIGCPPHLVSNTLCIGPEKRNTNTYLSSPPYLIFMAFLYRFHTDYINFSDNFRIEPGILNVKKKLNNQILKIEIFQHFWGSWAPWYHNIVFHQSKIKGETIVIDIKNIFKGTKVTILTHTFSISILYLIMAKHCKTGPGMRMGLSKNFPRDLDSLVISMLLFMKINQRPQAHGKWCFIERIQKQIFIHKKTILNLLLINFEKSTVDEFPKGNKFFFLEKLIDGTPGQVIGNSNDKLDLHIMLFKDSLIYNVEDFLVEHKSMKVKQAIIKKKLRLQSFKLCSCVTMVRDHRTVCMSAMRVVLGINNKLMEIIFDTPFIGGTSLML</sequence>
<name>A0A0L6UPP6_9BASI</name>
<dbReference type="VEuPathDB" id="FungiDB:VP01_453g14"/>
<dbReference type="Gene3D" id="2.30.30.750">
    <property type="match status" value="1"/>
</dbReference>
<feature type="domain" description="5'-3' exoribonuclease 1 SH3-like" evidence="1">
    <location>
        <begin position="279"/>
        <end position="326"/>
    </location>
</feature>
<accession>A0A0L6UPP6</accession>
<keyword evidence="3" id="KW-1185">Reference proteome</keyword>
<dbReference type="OrthoDB" id="372487at2759"/>